<dbReference type="EMBL" id="JAAALK010000283">
    <property type="protein sequence ID" value="KAG8070221.1"/>
    <property type="molecule type" value="Genomic_DNA"/>
</dbReference>
<organism evidence="1 2">
    <name type="scientific">Zizania palustris</name>
    <name type="common">Northern wild rice</name>
    <dbReference type="NCBI Taxonomy" id="103762"/>
    <lineage>
        <taxon>Eukaryota</taxon>
        <taxon>Viridiplantae</taxon>
        <taxon>Streptophyta</taxon>
        <taxon>Embryophyta</taxon>
        <taxon>Tracheophyta</taxon>
        <taxon>Spermatophyta</taxon>
        <taxon>Magnoliopsida</taxon>
        <taxon>Liliopsida</taxon>
        <taxon>Poales</taxon>
        <taxon>Poaceae</taxon>
        <taxon>BOP clade</taxon>
        <taxon>Oryzoideae</taxon>
        <taxon>Oryzeae</taxon>
        <taxon>Zizaniinae</taxon>
        <taxon>Zizania</taxon>
    </lineage>
</organism>
<protein>
    <submittedName>
        <fullName evidence="1">Uncharacterized protein</fullName>
    </submittedName>
</protein>
<dbReference type="Proteomes" id="UP000729402">
    <property type="component" value="Unassembled WGS sequence"/>
</dbReference>
<dbReference type="AlphaFoldDB" id="A0A8J5TAW9"/>
<gene>
    <name evidence="1" type="ORF">GUJ93_ZPchr0006g42741</name>
</gene>
<reference evidence="1" key="2">
    <citation type="submission" date="2021-02" db="EMBL/GenBank/DDBJ databases">
        <authorList>
            <person name="Kimball J.A."/>
            <person name="Haas M.W."/>
            <person name="Macchietto M."/>
            <person name="Kono T."/>
            <person name="Duquette J."/>
            <person name="Shao M."/>
        </authorList>
    </citation>
    <scope>NUCLEOTIDE SEQUENCE</scope>
    <source>
        <tissue evidence="1">Fresh leaf tissue</tissue>
    </source>
</reference>
<evidence type="ECO:0000313" key="1">
    <source>
        <dbReference type="EMBL" id="KAG8070221.1"/>
    </source>
</evidence>
<proteinExistence type="predicted"/>
<keyword evidence="2" id="KW-1185">Reference proteome</keyword>
<name>A0A8J5TAW9_ZIZPA</name>
<accession>A0A8J5TAW9</accession>
<comment type="caution">
    <text evidence="1">The sequence shown here is derived from an EMBL/GenBank/DDBJ whole genome shotgun (WGS) entry which is preliminary data.</text>
</comment>
<evidence type="ECO:0000313" key="2">
    <source>
        <dbReference type="Proteomes" id="UP000729402"/>
    </source>
</evidence>
<sequence>MAEGEINPVGDGCTQPRVHPHLDGRRVELRYPVLTSPHAAFVGADVAAVCLPRSRLRRPPPEPVPVPKPLYRRRPPLPAVIAGAEAPAPTSPPAALCRCPLASPESKPRLKPPRCSLLSPATVGLPPPTTLCRRPPLGHHRRHRPLSGRCLLQSSDTSILHTSSIRVGVHAPIVHPIYFQLKGLHALF</sequence>
<reference evidence="1" key="1">
    <citation type="journal article" date="2021" name="bioRxiv">
        <title>Whole Genome Assembly and Annotation of Northern Wild Rice, Zizania palustris L., Supports a Whole Genome Duplication in the Zizania Genus.</title>
        <authorList>
            <person name="Haas M."/>
            <person name="Kono T."/>
            <person name="Macchietto M."/>
            <person name="Millas R."/>
            <person name="McGilp L."/>
            <person name="Shao M."/>
            <person name="Duquette J."/>
            <person name="Hirsch C.N."/>
            <person name="Kimball J."/>
        </authorList>
    </citation>
    <scope>NUCLEOTIDE SEQUENCE</scope>
    <source>
        <tissue evidence="1">Fresh leaf tissue</tissue>
    </source>
</reference>